<feature type="region of interest" description="Disordered" evidence="5">
    <location>
        <begin position="311"/>
        <end position="334"/>
    </location>
</feature>
<reference evidence="7 8" key="1">
    <citation type="submission" date="2019-02" db="EMBL/GenBank/DDBJ databases">
        <title>Deep-cultivation of Planctomycetes and their phenomic and genomic characterization uncovers novel biology.</title>
        <authorList>
            <person name="Wiegand S."/>
            <person name="Jogler M."/>
            <person name="Boedeker C."/>
            <person name="Pinto D."/>
            <person name="Vollmers J."/>
            <person name="Rivas-Marin E."/>
            <person name="Kohn T."/>
            <person name="Peeters S.H."/>
            <person name="Heuer A."/>
            <person name="Rast P."/>
            <person name="Oberbeckmann S."/>
            <person name="Bunk B."/>
            <person name="Jeske O."/>
            <person name="Meyerdierks A."/>
            <person name="Storesund J.E."/>
            <person name="Kallscheuer N."/>
            <person name="Luecker S."/>
            <person name="Lage O.M."/>
            <person name="Pohl T."/>
            <person name="Merkel B.J."/>
            <person name="Hornburger P."/>
            <person name="Mueller R.-W."/>
            <person name="Bruemmer F."/>
            <person name="Labrenz M."/>
            <person name="Spormann A.M."/>
            <person name="Op Den Camp H."/>
            <person name="Overmann J."/>
            <person name="Amann R."/>
            <person name="Jetten M.S.M."/>
            <person name="Mascher T."/>
            <person name="Medema M.H."/>
            <person name="Devos D.P."/>
            <person name="Kaster A.-K."/>
            <person name="Ovreas L."/>
            <person name="Rohde M."/>
            <person name="Galperin M.Y."/>
            <person name="Jogler C."/>
        </authorList>
    </citation>
    <scope>NUCLEOTIDE SEQUENCE [LARGE SCALE GENOMIC DNA]</scope>
    <source>
        <strain evidence="7 8">Pla22</strain>
    </source>
</reference>
<dbReference type="InterPro" id="IPR058031">
    <property type="entry name" value="AAA_lid_NorR"/>
</dbReference>
<evidence type="ECO:0000256" key="2">
    <source>
        <dbReference type="ARBA" id="ARBA00022840"/>
    </source>
</evidence>
<dbReference type="Proteomes" id="UP000316598">
    <property type="component" value="Unassembled WGS sequence"/>
</dbReference>
<evidence type="ECO:0000256" key="1">
    <source>
        <dbReference type="ARBA" id="ARBA00022741"/>
    </source>
</evidence>
<keyword evidence="3" id="KW-0805">Transcription regulation</keyword>
<dbReference type="OrthoDB" id="231230at2"/>
<evidence type="ECO:0000259" key="6">
    <source>
        <dbReference type="PROSITE" id="PS50045"/>
    </source>
</evidence>
<keyword evidence="1" id="KW-0547">Nucleotide-binding</keyword>
<dbReference type="GO" id="GO:0005524">
    <property type="term" value="F:ATP binding"/>
    <property type="evidence" value="ECO:0007669"/>
    <property type="project" value="UniProtKB-KW"/>
</dbReference>
<dbReference type="InterPro" id="IPR002197">
    <property type="entry name" value="HTH_Fis"/>
</dbReference>
<protein>
    <submittedName>
        <fullName evidence="7">Transcriptional regulatory protein ZraR</fullName>
    </submittedName>
</protein>
<dbReference type="SUPFAM" id="SSF46689">
    <property type="entry name" value="Homeodomain-like"/>
    <property type="match status" value="1"/>
</dbReference>
<name>A0A5C5WS50_9BACT</name>
<feature type="compositionally biased region" description="Low complexity" evidence="5">
    <location>
        <begin position="102"/>
        <end position="113"/>
    </location>
</feature>
<keyword evidence="8" id="KW-1185">Reference proteome</keyword>
<keyword evidence="2" id="KW-0067">ATP-binding</keyword>
<dbReference type="EMBL" id="SJPI01000001">
    <property type="protein sequence ID" value="TWT53427.1"/>
    <property type="molecule type" value="Genomic_DNA"/>
</dbReference>
<evidence type="ECO:0000313" key="8">
    <source>
        <dbReference type="Proteomes" id="UP000316598"/>
    </source>
</evidence>
<dbReference type="PRINTS" id="PR01590">
    <property type="entry name" value="HTHFIS"/>
</dbReference>
<accession>A0A5C5WS50</accession>
<proteinExistence type="predicted"/>
<dbReference type="InterPro" id="IPR027417">
    <property type="entry name" value="P-loop_NTPase"/>
</dbReference>
<dbReference type="PROSITE" id="PS50045">
    <property type="entry name" value="SIGMA54_INTERACT_4"/>
    <property type="match status" value="1"/>
</dbReference>
<dbReference type="PANTHER" id="PTHR32071">
    <property type="entry name" value="TRANSCRIPTIONAL REGULATORY PROTEIN"/>
    <property type="match status" value="1"/>
</dbReference>
<dbReference type="Pfam" id="PF02954">
    <property type="entry name" value="HTH_8"/>
    <property type="match status" value="1"/>
</dbReference>
<dbReference type="Gene3D" id="3.40.50.300">
    <property type="entry name" value="P-loop containing nucleotide triphosphate hydrolases"/>
    <property type="match status" value="1"/>
</dbReference>
<dbReference type="GO" id="GO:0043565">
    <property type="term" value="F:sequence-specific DNA binding"/>
    <property type="evidence" value="ECO:0007669"/>
    <property type="project" value="InterPro"/>
</dbReference>
<comment type="caution">
    <text evidence="7">The sequence shown here is derived from an EMBL/GenBank/DDBJ whole genome shotgun (WGS) entry which is preliminary data.</text>
</comment>
<dbReference type="AlphaFoldDB" id="A0A5C5WS50"/>
<evidence type="ECO:0000256" key="3">
    <source>
        <dbReference type="ARBA" id="ARBA00023015"/>
    </source>
</evidence>
<sequence>MPGTSIRPLARMLEGAGAIVWVINPVGRLAYVSAGVGEWLHIEPAELLDRQAIAGAAVSDQWQDHVAAALSAPPGLVERGTASLKITPPKIALPKVPPPTTSGPSTTSGSSTSEAKARVVDVRFISVGYDERRFTIAFGGSYDDRLIDAELGDALQLRQRLDRWRQQNQTMQAISLAGSSTLVKRLRNRVKVASLARTDALLVGVRGSAGETIAVTLHHASAPGEPMANVDGSLMDTELLDATLSPLLSKLNDAREAKGTVIVRGLDRTSTESQQRLAQLHLQYEGRLRLIATARHVGECNLGDASVMASDSASHDNVSGGGKSGGQSSSTAKSTSSADLASTWQQVQSVGIISKLVDVFCATVVPIPSLTDRIDDIPVLATALLEHWHAKRECTSERFNRAALDALVVYPWPGDFRELEQTVRAAARTAPGSVVGVEHLPLAVRSYRPGDPVARAKVAVMDLDDAVRRFEAKLIQAAIEATEGNRAEAARRLGISRARLLRKLEEAGGDGASDANVSESS</sequence>
<keyword evidence="4" id="KW-0804">Transcription</keyword>
<feature type="region of interest" description="Disordered" evidence="5">
    <location>
        <begin position="89"/>
        <end position="114"/>
    </location>
</feature>
<evidence type="ECO:0000256" key="5">
    <source>
        <dbReference type="SAM" id="MobiDB-lite"/>
    </source>
</evidence>
<dbReference type="Pfam" id="PF14532">
    <property type="entry name" value="Sigma54_activ_2"/>
    <property type="match status" value="1"/>
</dbReference>
<dbReference type="InterPro" id="IPR009057">
    <property type="entry name" value="Homeodomain-like_sf"/>
</dbReference>
<dbReference type="InterPro" id="IPR002078">
    <property type="entry name" value="Sigma_54_int"/>
</dbReference>
<dbReference type="SUPFAM" id="SSF52540">
    <property type="entry name" value="P-loop containing nucleoside triphosphate hydrolases"/>
    <property type="match status" value="1"/>
</dbReference>
<dbReference type="Pfam" id="PF25601">
    <property type="entry name" value="AAA_lid_14"/>
    <property type="match status" value="1"/>
</dbReference>
<dbReference type="Gene3D" id="1.10.8.60">
    <property type="match status" value="1"/>
</dbReference>
<organism evidence="7 8">
    <name type="scientific">Rubripirellula amarantea</name>
    <dbReference type="NCBI Taxonomy" id="2527999"/>
    <lineage>
        <taxon>Bacteria</taxon>
        <taxon>Pseudomonadati</taxon>
        <taxon>Planctomycetota</taxon>
        <taxon>Planctomycetia</taxon>
        <taxon>Pirellulales</taxon>
        <taxon>Pirellulaceae</taxon>
        <taxon>Rubripirellula</taxon>
    </lineage>
</organism>
<dbReference type="Gene3D" id="1.10.10.60">
    <property type="entry name" value="Homeodomain-like"/>
    <property type="match status" value="1"/>
</dbReference>
<evidence type="ECO:0000313" key="7">
    <source>
        <dbReference type="EMBL" id="TWT53427.1"/>
    </source>
</evidence>
<dbReference type="RefSeq" id="WP_146513647.1">
    <property type="nucleotide sequence ID" value="NZ_SJPI01000001.1"/>
</dbReference>
<gene>
    <name evidence="7" type="primary">zraR_1</name>
    <name evidence="7" type="ORF">Pla22_10560</name>
</gene>
<feature type="domain" description="Sigma-54 factor interaction" evidence="6">
    <location>
        <begin position="176"/>
        <end position="428"/>
    </location>
</feature>
<dbReference type="GO" id="GO:0006355">
    <property type="term" value="P:regulation of DNA-templated transcription"/>
    <property type="evidence" value="ECO:0007669"/>
    <property type="project" value="InterPro"/>
</dbReference>
<evidence type="ECO:0000256" key="4">
    <source>
        <dbReference type="ARBA" id="ARBA00023163"/>
    </source>
</evidence>
<dbReference type="PANTHER" id="PTHR32071:SF57">
    <property type="entry name" value="C4-DICARBOXYLATE TRANSPORT TRANSCRIPTIONAL REGULATORY PROTEIN DCTD"/>
    <property type="match status" value="1"/>
</dbReference>